<dbReference type="STRING" id="365044.Pnap_0088"/>
<feature type="region of interest" description="Disordered" evidence="1">
    <location>
        <begin position="114"/>
        <end position="139"/>
    </location>
</feature>
<reference evidence="3" key="1">
    <citation type="journal article" date="2009" name="Environ. Microbiol.">
        <title>The genome of Polaromonas naphthalenivorans strain CJ2, isolated from coal tar-contaminated sediment, reveals physiological and metabolic versatility and evolution through extensive horizontal gene transfer.</title>
        <authorList>
            <person name="Yagi J.M."/>
            <person name="Sims D."/>
            <person name="Brettin T."/>
            <person name="Bruce D."/>
            <person name="Madsen E.L."/>
        </authorList>
    </citation>
    <scope>NUCLEOTIDE SEQUENCE [LARGE SCALE GENOMIC DNA]</scope>
    <source>
        <strain evidence="3">CJ2</strain>
    </source>
</reference>
<dbReference type="Proteomes" id="UP000000644">
    <property type="component" value="Chromosome"/>
</dbReference>
<dbReference type="HOGENOM" id="CLU_1747681_0_0_4"/>
<evidence type="ECO:0000313" key="2">
    <source>
        <dbReference type="EMBL" id="ABM35413.1"/>
    </source>
</evidence>
<dbReference type="RefSeq" id="WP_011799523.1">
    <property type="nucleotide sequence ID" value="NC_008781.1"/>
</dbReference>
<accession>A1VID5</accession>
<sequence length="139" mass="15682">MPLRFLALRAITLYQRHLSPSKGFSCAYRVHTGCQSCSVLGYRAIRRFGVWRGLGTLRERFERCRAVHRRHPAFPKVPRSQAGFCDASCDLPCDVGVSDCYCPCDCPGDCGDWSKSKKSEKEEKPVYIPPRAVRGGRVQ</sequence>
<organism evidence="2 3">
    <name type="scientific">Polaromonas naphthalenivorans (strain CJ2)</name>
    <dbReference type="NCBI Taxonomy" id="365044"/>
    <lineage>
        <taxon>Bacteria</taxon>
        <taxon>Pseudomonadati</taxon>
        <taxon>Pseudomonadota</taxon>
        <taxon>Betaproteobacteria</taxon>
        <taxon>Burkholderiales</taxon>
        <taxon>Comamonadaceae</taxon>
        <taxon>Polaromonas</taxon>
    </lineage>
</organism>
<dbReference type="AlphaFoldDB" id="A1VID5"/>
<dbReference type="NCBIfam" id="TIGR00278">
    <property type="entry name" value="membrane protein insertion efficiency factor YidD"/>
    <property type="match status" value="1"/>
</dbReference>
<dbReference type="SMART" id="SM01234">
    <property type="entry name" value="Haemolytic"/>
    <property type="match status" value="1"/>
</dbReference>
<protein>
    <recommendedName>
        <fullName evidence="4">Membrane protein insertion efficiency factor YidD</fullName>
    </recommendedName>
</protein>
<proteinExistence type="predicted"/>
<dbReference type="Pfam" id="PF01809">
    <property type="entry name" value="YidD"/>
    <property type="match status" value="1"/>
</dbReference>
<feature type="compositionally biased region" description="Basic and acidic residues" evidence="1">
    <location>
        <begin position="114"/>
        <end position="125"/>
    </location>
</feature>
<dbReference type="KEGG" id="pna:Pnap_0088"/>
<gene>
    <name evidence="2" type="ordered locus">Pnap_0088</name>
</gene>
<evidence type="ECO:0008006" key="4">
    <source>
        <dbReference type="Google" id="ProtNLM"/>
    </source>
</evidence>
<dbReference type="EMBL" id="CP000529">
    <property type="protein sequence ID" value="ABM35413.1"/>
    <property type="molecule type" value="Genomic_DNA"/>
</dbReference>
<dbReference type="eggNOG" id="COG0759">
    <property type="taxonomic scope" value="Bacteria"/>
</dbReference>
<evidence type="ECO:0000256" key="1">
    <source>
        <dbReference type="SAM" id="MobiDB-lite"/>
    </source>
</evidence>
<evidence type="ECO:0000313" key="3">
    <source>
        <dbReference type="Proteomes" id="UP000000644"/>
    </source>
</evidence>
<name>A1VID5_POLNA</name>
<dbReference type="OrthoDB" id="6629784at2"/>
<keyword evidence="3" id="KW-1185">Reference proteome</keyword>
<dbReference type="InterPro" id="IPR002696">
    <property type="entry name" value="Membr_insert_effic_factor_YidD"/>
</dbReference>